<dbReference type="SUPFAM" id="SSF53613">
    <property type="entry name" value="Ribokinase-like"/>
    <property type="match status" value="1"/>
</dbReference>
<dbReference type="InterPro" id="IPR029056">
    <property type="entry name" value="Ribokinase-like"/>
</dbReference>
<evidence type="ECO:0000256" key="2">
    <source>
        <dbReference type="ARBA" id="ARBA00022679"/>
    </source>
</evidence>
<evidence type="ECO:0000256" key="3">
    <source>
        <dbReference type="ARBA" id="ARBA00022777"/>
    </source>
</evidence>
<dbReference type="InterPro" id="IPR054939">
    <property type="entry name" value="KDG_KDGal_kin"/>
</dbReference>
<dbReference type="RefSeq" id="WP_011277146.1">
    <property type="nucleotide sequence ID" value="NZ_BHWZ01000001.1"/>
</dbReference>
<dbReference type="Proteomes" id="UP000060043">
    <property type="component" value="Chromosome"/>
</dbReference>
<evidence type="ECO:0000313" key="8">
    <source>
        <dbReference type="Proteomes" id="UP000065473"/>
    </source>
</evidence>
<dbReference type="InterPro" id="IPR011611">
    <property type="entry name" value="PfkB_dom"/>
</dbReference>
<evidence type="ECO:0000259" key="4">
    <source>
        <dbReference type="Pfam" id="PF00294"/>
    </source>
</evidence>
<dbReference type="EMBL" id="CP013695">
    <property type="protein sequence ID" value="ALU32120.1"/>
    <property type="molecule type" value="Genomic_DNA"/>
</dbReference>
<evidence type="ECO:0000313" key="6">
    <source>
        <dbReference type="EMBL" id="ALU32120.1"/>
    </source>
</evidence>
<dbReference type="OrthoDB" id="96179at2157"/>
<reference evidence="7 8" key="1">
    <citation type="submission" date="2015-12" db="EMBL/GenBank/DDBJ databases">
        <title>A stable core within a dynamic pangenome in Sulfolobus acidocaldarius.</title>
        <authorList>
            <person name="Anderson R."/>
            <person name="Kouris A."/>
            <person name="Seward C."/>
            <person name="Campbell K."/>
            <person name="Whitaker R."/>
        </authorList>
    </citation>
    <scope>NUCLEOTIDE SEQUENCE [LARGE SCALE GENOMIC DNA]</scope>
    <source>
        <strain evidence="5 8">GG12-C01-09</strain>
        <strain evidence="6 7">NG05B_CO5_07</strain>
    </source>
</reference>
<comment type="similarity">
    <text evidence="1">Belongs to the carbohydrate kinase PfkB family.</text>
</comment>
<dbReference type="PANTHER" id="PTHR43085:SF57">
    <property type="entry name" value="CARBOHYDRATE KINASE PFKB DOMAIN-CONTAINING PROTEIN"/>
    <property type="match status" value="1"/>
</dbReference>
<sequence length="311" mass="34444">MVKLIALGEILVQFNALAVGPLRHINYFEKHIAGSEANYCIAFIKQGNECGIIARVGDDEFGYNIIEWLRGQGVDVSGIKVDPESFTGIYFVQRSHPVPNRSSMLYFRKGSAGSRLSPEDVSENYIKSADIVHSSGITLAISDTARDAVFRAFSLAKIRSFDTNIRLRLWSAEKAKSEIMRLLNEFKPDFLITDPDDSKIIIGESDPEKALKILSNYSRIVVMKLGARGAMVYSDGSIYFSPGYQVQVEDVIGAGDALGGTFLSLYLKGFNVKKALDYSIVASTLNVMIRGDQENLPSTKEIEEFLAEMKK</sequence>
<dbReference type="STRING" id="1435377.SUSAZ_01135"/>
<dbReference type="NCBIfam" id="NF040938">
    <property type="entry name" value="KDG_KDGal_kin"/>
    <property type="match status" value="1"/>
</dbReference>
<dbReference type="CDD" id="cd01166">
    <property type="entry name" value="KdgK"/>
    <property type="match status" value="1"/>
</dbReference>
<keyword evidence="2" id="KW-0808">Transferase</keyword>
<dbReference type="InterPro" id="IPR050306">
    <property type="entry name" value="PfkB_Carbo_kinase"/>
</dbReference>
<accession>A0A0U3H3A1</accession>
<feature type="domain" description="Carbohydrate kinase PfkB" evidence="4">
    <location>
        <begin position="3"/>
        <end position="297"/>
    </location>
</feature>
<evidence type="ECO:0000256" key="1">
    <source>
        <dbReference type="ARBA" id="ARBA00010688"/>
    </source>
</evidence>
<dbReference type="PaxDb" id="1435377-SUSAZ_01135"/>
<dbReference type="GO" id="GO:0016301">
    <property type="term" value="F:kinase activity"/>
    <property type="evidence" value="ECO:0007669"/>
    <property type="project" value="UniProtKB-KW"/>
</dbReference>
<keyword evidence="3 5" id="KW-0418">Kinase</keyword>
<dbReference type="Gene3D" id="3.40.1190.20">
    <property type="match status" value="1"/>
</dbReference>
<evidence type="ECO:0000313" key="7">
    <source>
        <dbReference type="Proteomes" id="UP000060043"/>
    </source>
</evidence>
<dbReference type="EMBL" id="CP013694">
    <property type="protein sequence ID" value="ALU29391.1"/>
    <property type="molecule type" value="Genomic_DNA"/>
</dbReference>
<evidence type="ECO:0000313" key="5">
    <source>
        <dbReference type="EMBL" id="ALU29391.1"/>
    </source>
</evidence>
<gene>
    <name evidence="5" type="ORF">ATY89_05150</name>
    <name evidence="6" type="ORF">ATZ20_08175</name>
</gene>
<dbReference type="AlphaFoldDB" id="A0A0U3H3A1"/>
<dbReference type="Pfam" id="PF00294">
    <property type="entry name" value="PfkB"/>
    <property type="match status" value="1"/>
</dbReference>
<name>A0A0U3H3A1_9CREN</name>
<protein>
    <submittedName>
        <fullName evidence="5">Sugar kinase</fullName>
    </submittedName>
</protein>
<dbReference type="Proteomes" id="UP000065473">
    <property type="component" value="Chromosome"/>
</dbReference>
<organism evidence="5 8">
    <name type="scientific">Sulfolobus acidocaldarius</name>
    <dbReference type="NCBI Taxonomy" id="2285"/>
    <lineage>
        <taxon>Archaea</taxon>
        <taxon>Thermoproteota</taxon>
        <taxon>Thermoprotei</taxon>
        <taxon>Sulfolobales</taxon>
        <taxon>Sulfolobaceae</taxon>
        <taxon>Sulfolobus</taxon>
    </lineage>
</organism>
<dbReference type="OMA" id="ATVNDWG"/>
<dbReference type="PANTHER" id="PTHR43085">
    <property type="entry name" value="HEXOKINASE FAMILY MEMBER"/>
    <property type="match status" value="1"/>
</dbReference>
<proteinExistence type="inferred from homology"/>
<dbReference type="GeneID" id="14550755"/>